<dbReference type="Proteomes" id="UP000037269">
    <property type="component" value="Unassembled WGS sequence"/>
</dbReference>
<proteinExistence type="predicted"/>
<evidence type="ECO:0000313" key="6">
    <source>
        <dbReference type="Proteomes" id="UP000182836"/>
    </source>
</evidence>
<dbReference type="Gene3D" id="2.60.40.4290">
    <property type="match status" value="1"/>
</dbReference>
<accession>A0A0D1XSH9</accession>
<dbReference type="Pfam" id="PF17481">
    <property type="entry name" value="Phage_sheath_domII"/>
    <property type="match status" value="1"/>
</dbReference>
<dbReference type="EMBL" id="FNED01000049">
    <property type="protein sequence ID" value="SDK33087.1"/>
    <property type="molecule type" value="Genomic_DNA"/>
</dbReference>
<feature type="domain" description="Tail sheath protein Gp18-like" evidence="2">
    <location>
        <begin position="32"/>
        <end position="68"/>
    </location>
</feature>
<name>A0A0D1XSH9_ANEMI</name>
<dbReference type="Gene3D" id="3.30.1370.220">
    <property type="match status" value="1"/>
</dbReference>
<keyword evidence="5" id="KW-1185">Reference proteome</keyword>
<dbReference type="Gene3D" id="3.30.1490.360">
    <property type="match status" value="1"/>
</dbReference>
<evidence type="ECO:0000313" key="3">
    <source>
        <dbReference type="EMBL" id="KON95238.1"/>
    </source>
</evidence>
<evidence type="ECO:0000313" key="5">
    <source>
        <dbReference type="Proteomes" id="UP000037269"/>
    </source>
</evidence>
<organism evidence="3 5">
    <name type="scientific">Aneurinibacillus migulanus</name>
    <name type="common">Bacillus migulanus</name>
    <dbReference type="NCBI Taxonomy" id="47500"/>
    <lineage>
        <taxon>Bacteria</taxon>
        <taxon>Bacillati</taxon>
        <taxon>Bacillota</taxon>
        <taxon>Bacilli</taxon>
        <taxon>Bacillales</taxon>
        <taxon>Paenibacillaceae</taxon>
        <taxon>Aneurinibacillus group</taxon>
        <taxon>Aneurinibacillus</taxon>
    </lineage>
</organism>
<dbReference type="OrthoDB" id="89060at2"/>
<dbReference type="InterPro" id="IPR035326">
    <property type="entry name" value="Beta_sandwich_Seath"/>
</dbReference>
<feature type="domain" description="Phage tail sheath protein-like beta-sandwich" evidence="1">
    <location>
        <begin position="93"/>
        <end position="183"/>
    </location>
</feature>
<reference evidence="3 5" key="1">
    <citation type="submission" date="2015-07" db="EMBL/GenBank/DDBJ databases">
        <title>Fjat-14205 dsm 2895.</title>
        <authorList>
            <person name="Liu B."/>
            <person name="Wang J."/>
            <person name="Zhu Y."/>
            <person name="Liu G."/>
            <person name="Chen Q."/>
            <person name="Chen Z."/>
            <person name="Lan J."/>
            <person name="Che J."/>
            <person name="Ge C."/>
            <person name="Shi H."/>
            <person name="Pan Z."/>
            <person name="Liu X."/>
        </authorList>
    </citation>
    <scope>NUCLEOTIDE SEQUENCE [LARGE SCALE GENOMIC DNA]</scope>
    <source>
        <strain evidence="3 5">DSM 2895</strain>
    </source>
</reference>
<gene>
    <name evidence="3" type="ORF">AF333_06840</name>
    <name evidence="4" type="ORF">SAMN04487909_14927</name>
</gene>
<dbReference type="RefSeq" id="WP_043068826.1">
    <property type="nucleotide sequence ID" value="NZ_BJOA01000200.1"/>
</dbReference>
<protein>
    <submittedName>
        <fullName evidence="4">Phage tail sheath protein</fullName>
    </submittedName>
</protein>
<reference evidence="4 6" key="2">
    <citation type="submission" date="2016-10" db="EMBL/GenBank/DDBJ databases">
        <authorList>
            <person name="de Groot N.N."/>
        </authorList>
    </citation>
    <scope>NUCLEOTIDE SEQUENCE [LARGE SCALE GENOMIC DNA]</scope>
    <source>
        <strain evidence="4 6">DSM 2895</strain>
    </source>
</reference>
<dbReference type="GeneID" id="42304914"/>
<evidence type="ECO:0000259" key="1">
    <source>
        <dbReference type="Pfam" id="PF17481"/>
    </source>
</evidence>
<dbReference type="EMBL" id="LGUG01000004">
    <property type="protein sequence ID" value="KON95238.1"/>
    <property type="molecule type" value="Genomic_DNA"/>
</dbReference>
<dbReference type="InterPro" id="IPR054564">
    <property type="entry name" value="Gp18_domIII_N"/>
</dbReference>
<dbReference type="STRING" id="47500.AF333_06840"/>
<dbReference type="AlphaFoldDB" id="A0A0D1XSH9"/>
<dbReference type="Pfam" id="PF22671">
    <property type="entry name" value="Gp18_domIII_N"/>
    <property type="match status" value="1"/>
</dbReference>
<dbReference type="Gene3D" id="3.40.50.11790">
    <property type="match status" value="1"/>
</dbReference>
<dbReference type="PATRIC" id="fig|47500.8.peg.4455"/>
<sequence length="463" mass="51130">MKPFVEGRHEAQAGVFSRFDMVVQNAVAEGARGIIAMPFKSDWGPVKEFVELTAFSDAKEIFGEGQTARLLRVAFWGNPLAVKAYRIASSKLAKAKLALDTIEIEALYAGTRGNKFQITIRPTLADPAKKELILTEDALQLESIIFGSISELIEIANDSAYIRVKKTGEEMPVDASGQALTGGHSGEDVTTTEYSEFLNALAAEYANRFVLDGVKDEAIKQMCIQYEKEQRQTGKLIKFDTGGMDALTIDYYGVTNIKQWAKKDGIKYEPEEVAVYASAAAASCPLNESLAQKVTPFDEVQKLDNVALNKAIKEGNLCFIQEGRTVKFSTPVNTMTTIKNLDSVITLDPEADVDAVIRTLQKIKIIEAADYIFEAQDKLFQKPISKANTEARRLATAQEMKDKLLAPLAAQEVIEGGSYSCYPNPDYHGPEPKKNTHKDEQYYITAFTLIDAAEKIYNQNKAS</sequence>
<evidence type="ECO:0000259" key="2">
    <source>
        <dbReference type="Pfam" id="PF22671"/>
    </source>
</evidence>
<evidence type="ECO:0000313" key="4">
    <source>
        <dbReference type="EMBL" id="SDK33087.1"/>
    </source>
</evidence>
<dbReference type="Proteomes" id="UP000182836">
    <property type="component" value="Unassembled WGS sequence"/>
</dbReference>